<comment type="caution">
    <text evidence="1">The sequence shown here is derived from an EMBL/GenBank/DDBJ whole genome shotgun (WGS) entry which is preliminary data.</text>
</comment>
<gene>
    <name evidence="1" type="ORF">PMAYCL1PPCAC_05447</name>
</gene>
<sequence length="90" mass="9887">DVEVERALNESLAHHQRDLNVYGGQHSLLPVLSERAVDLGERRGIRSGQHTQAGADIVDDRVLEPGHAEVKSFLVQILRETADSVEHDGA</sequence>
<accession>A0AAN5C9X0</accession>
<reference evidence="2" key="1">
    <citation type="submission" date="2022-10" db="EMBL/GenBank/DDBJ databases">
        <title>Genome assembly of Pristionchus species.</title>
        <authorList>
            <person name="Yoshida K."/>
            <person name="Sommer R.J."/>
        </authorList>
    </citation>
    <scope>NUCLEOTIDE SEQUENCE [LARGE SCALE GENOMIC DNA]</scope>
    <source>
        <strain evidence="2">RS5460</strain>
    </source>
</reference>
<protein>
    <submittedName>
        <fullName evidence="1">Uncharacterized protein</fullName>
    </submittedName>
</protein>
<keyword evidence="2" id="KW-1185">Reference proteome</keyword>
<proteinExistence type="predicted"/>
<organism evidence="1 2">
    <name type="scientific">Pristionchus mayeri</name>
    <dbReference type="NCBI Taxonomy" id="1317129"/>
    <lineage>
        <taxon>Eukaryota</taxon>
        <taxon>Metazoa</taxon>
        <taxon>Ecdysozoa</taxon>
        <taxon>Nematoda</taxon>
        <taxon>Chromadorea</taxon>
        <taxon>Rhabditida</taxon>
        <taxon>Rhabditina</taxon>
        <taxon>Diplogasteromorpha</taxon>
        <taxon>Diplogasteroidea</taxon>
        <taxon>Neodiplogasteridae</taxon>
        <taxon>Pristionchus</taxon>
    </lineage>
</organism>
<dbReference type="EMBL" id="BTRK01000002">
    <property type="protein sequence ID" value="GMR35252.1"/>
    <property type="molecule type" value="Genomic_DNA"/>
</dbReference>
<evidence type="ECO:0000313" key="2">
    <source>
        <dbReference type="Proteomes" id="UP001328107"/>
    </source>
</evidence>
<feature type="non-terminal residue" evidence="1">
    <location>
        <position position="1"/>
    </location>
</feature>
<name>A0AAN5C9X0_9BILA</name>
<feature type="non-terminal residue" evidence="1">
    <location>
        <position position="90"/>
    </location>
</feature>
<evidence type="ECO:0000313" key="1">
    <source>
        <dbReference type="EMBL" id="GMR35252.1"/>
    </source>
</evidence>
<dbReference type="Proteomes" id="UP001328107">
    <property type="component" value="Unassembled WGS sequence"/>
</dbReference>
<dbReference type="AlphaFoldDB" id="A0AAN5C9X0"/>